<comment type="function">
    <text evidence="1">Aids in the defense against invading fungal pathogens by degrading their cell wall chitosan.</text>
</comment>
<dbReference type="SUPFAM" id="SSF53955">
    <property type="entry name" value="Lysozyme-like"/>
    <property type="match status" value="1"/>
</dbReference>
<feature type="active site" description="Proton donor" evidence="2">
    <location>
        <position position="81"/>
    </location>
</feature>
<feature type="active site" description="Nucleophile" evidence="2">
    <location>
        <position position="99"/>
    </location>
</feature>
<name>A0A2G1XAK3_STRCJ</name>
<dbReference type="Proteomes" id="UP000222531">
    <property type="component" value="Unassembled WGS sequence"/>
</dbReference>
<dbReference type="Gene3D" id="3.30.386.10">
    <property type="entry name" value="Chitosanase, subunit A, domain 2"/>
    <property type="match status" value="1"/>
</dbReference>
<keyword evidence="1" id="KW-0326">Glycosidase</keyword>
<dbReference type="PIRSF" id="PIRSF036551">
    <property type="entry name" value="Chitosanase"/>
    <property type="match status" value="1"/>
</dbReference>
<dbReference type="CDD" id="cd00978">
    <property type="entry name" value="chitosanase_GH46"/>
    <property type="match status" value="1"/>
</dbReference>
<organism evidence="3 4">
    <name type="scientific">Streptomyces cinnamoneus</name>
    <name type="common">Streptoverticillium cinnamoneum</name>
    <dbReference type="NCBI Taxonomy" id="53446"/>
    <lineage>
        <taxon>Bacteria</taxon>
        <taxon>Bacillati</taxon>
        <taxon>Actinomycetota</taxon>
        <taxon>Actinomycetes</taxon>
        <taxon>Kitasatosporales</taxon>
        <taxon>Streptomycetaceae</taxon>
        <taxon>Streptomyces</taxon>
        <taxon>Streptomyces cinnamoneus group</taxon>
    </lineage>
</organism>
<dbReference type="InterPro" id="IPR023346">
    <property type="entry name" value="Lysozyme-like_dom_sf"/>
</dbReference>
<dbReference type="GO" id="GO:0005576">
    <property type="term" value="C:extracellular region"/>
    <property type="evidence" value="ECO:0007669"/>
    <property type="project" value="UniProtKB-SubCell"/>
</dbReference>
<dbReference type="Gene3D" id="1.20.141.10">
    <property type="entry name" value="Chitosanase, subunit A, domain 1"/>
    <property type="match status" value="1"/>
</dbReference>
<dbReference type="GO" id="GO:0005975">
    <property type="term" value="P:carbohydrate metabolic process"/>
    <property type="evidence" value="ECO:0007669"/>
    <property type="project" value="UniProtKB-UniRule"/>
</dbReference>
<dbReference type="GO" id="GO:0016977">
    <property type="term" value="F:chitosanase activity"/>
    <property type="evidence" value="ECO:0007669"/>
    <property type="project" value="UniProtKB-UniRule"/>
</dbReference>
<dbReference type="InterPro" id="IPR000400">
    <property type="entry name" value="Glyco_hydro_46"/>
</dbReference>
<sequence>MPTRHTTGAATHVAARSTKKTTRVALLGMALALPASLAITGVGQAVPAGAAPLAAAARIQGAGLDDPHEKDIAMQLVSSAENSSLDWRKQFTYIEPYDDGRGYTGGIIGFTSRTGDMLELVERYTKAKPGNPLATYLPALRKVNGTDSHAGLGKPFEAAWHKAAEDKAFQDAQEAERDRVYFNPSVGLAKKDGLRTLGQFVYYDAIVMHGPGDDGDSFGGIRKAALAKAKSPAQGGDEKTYLNAFLDARKKVMKKEEAHSDTSRVDTEQRVFLNDGNFDLRPPLKWKVYGDSYRIDK</sequence>
<evidence type="ECO:0000313" key="3">
    <source>
        <dbReference type="EMBL" id="PHQ48258.1"/>
    </source>
</evidence>
<dbReference type="OrthoDB" id="1551268at2"/>
<comment type="similarity">
    <text evidence="1">Belongs to the glycosyl hydrolase 46 family.</text>
</comment>
<dbReference type="EMBL" id="NHZO01000168">
    <property type="protein sequence ID" value="PHQ48258.1"/>
    <property type="molecule type" value="Genomic_DNA"/>
</dbReference>
<evidence type="ECO:0000313" key="4">
    <source>
        <dbReference type="Proteomes" id="UP000222531"/>
    </source>
</evidence>
<reference evidence="3 4" key="1">
    <citation type="journal article" date="2017" name="Biochemistry">
        <title>Identification of the Biosynthetic Pathway for the Antibiotic Bicyclomycin.</title>
        <authorList>
            <person name="Patteson J."/>
            <person name="Cai W."/>
            <person name="Johnson R.A."/>
            <person name="Santa Maria K."/>
            <person name="Li B."/>
        </authorList>
    </citation>
    <scope>NUCLEOTIDE SEQUENCE [LARGE SCALE GENOMIC DNA]</scope>
    <source>
        <strain evidence="3 4">ATCC 21532</strain>
    </source>
</reference>
<dbReference type="RefSeq" id="WP_099202777.1">
    <property type="nucleotide sequence ID" value="NZ_JBIRXA010000021.1"/>
</dbReference>
<keyword evidence="4" id="KW-1185">Reference proteome</keyword>
<proteinExistence type="inferred from homology"/>
<dbReference type="InterPro" id="IPR023099">
    <property type="entry name" value="Glyco_hydro_46_N"/>
</dbReference>
<dbReference type="AlphaFoldDB" id="A0A2G1XAK3"/>
<dbReference type="Pfam" id="PF01374">
    <property type="entry name" value="Glyco_hydro_46"/>
    <property type="match status" value="1"/>
</dbReference>
<evidence type="ECO:0000256" key="2">
    <source>
        <dbReference type="PIRSR" id="PIRSR036551-1"/>
    </source>
</evidence>
<comment type="caution">
    <text evidence="3">The sequence shown here is derived from an EMBL/GenBank/DDBJ whole genome shotgun (WGS) entry which is preliminary data.</text>
</comment>
<gene>
    <name evidence="3" type="ORF">BLA24_33140</name>
</gene>
<keyword evidence="1" id="KW-0964">Secreted</keyword>
<comment type="subcellular location">
    <subcellularLocation>
        <location evidence="1">Secreted</location>
    </subcellularLocation>
</comment>
<evidence type="ECO:0000256" key="1">
    <source>
        <dbReference type="PIRNR" id="PIRNR036551"/>
    </source>
</evidence>
<comment type="catalytic activity">
    <reaction evidence="1">
        <text>Endohydrolysis of beta-(1-&gt;4)-linkages between D-glucosamine residues in a partly acetylated chitosan.</text>
        <dbReference type="EC" id="3.2.1.132"/>
    </reaction>
</comment>
<keyword evidence="1" id="KW-0378">Hydrolase</keyword>
<dbReference type="EC" id="3.2.1.132" evidence="1"/>
<accession>A0A2G1XAK3</accession>
<protein>
    <recommendedName>
        <fullName evidence="1">Chitosanase</fullName>
        <ecNumber evidence="1">3.2.1.132</ecNumber>
    </recommendedName>
</protein>